<evidence type="ECO:0008006" key="3">
    <source>
        <dbReference type="Google" id="ProtNLM"/>
    </source>
</evidence>
<dbReference type="Gene3D" id="3.40.50.300">
    <property type="entry name" value="P-loop containing nucleotide triphosphate hydrolases"/>
    <property type="match status" value="1"/>
</dbReference>
<keyword evidence="2" id="KW-1185">Reference proteome</keyword>
<dbReference type="Proteomes" id="UP000321049">
    <property type="component" value="Unassembled WGS sequence"/>
</dbReference>
<gene>
    <name evidence="1" type="ORF">CTE05_24360</name>
</gene>
<dbReference type="SUPFAM" id="SSF52540">
    <property type="entry name" value="P-loop containing nucleoside triphosphate hydrolases"/>
    <property type="match status" value="1"/>
</dbReference>
<dbReference type="EMBL" id="BJWH01000012">
    <property type="protein sequence ID" value="GEL98889.1"/>
    <property type="molecule type" value="Genomic_DNA"/>
</dbReference>
<comment type="caution">
    <text evidence="1">The sequence shown here is derived from an EMBL/GenBank/DDBJ whole genome shotgun (WGS) entry which is preliminary data.</text>
</comment>
<proteinExistence type="predicted"/>
<organism evidence="1 2">
    <name type="scientific">Cellulomonas terrae</name>
    <dbReference type="NCBI Taxonomy" id="311234"/>
    <lineage>
        <taxon>Bacteria</taxon>
        <taxon>Bacillati</taxon>
        <taxon>Actinomycetota</taxon>
        <taxon>Actinomycetes</taxon>
        <taxon>Micrococcales</taxon>
        <taxon>Cellulomonadaceae</taxon>
        <taxon>Cellulomonas</taxon>
    </lineage>
</organism>
<evidence type="ECO:0000313" key="2">
    <source>
        <dbReference type="Proteomes" id="UP000321049"/>
    </source>
</evidence>
<protein>
    <recommendedName>
        <fullName evidence="3">MinD-like ATPase involved in chromosome partitioning or flagellar assembly</fullName>
    </recommendedName>
</protein>
<name>A0A511JLX1_9CELL</name>
<dbReference type="AlphaFoldDB" id="A0A511JLX1"/>
<dbReference type="InterPro" id="IPR027417">
    <property type="entry name" value="P-loop_NTPase"/>
</dbReference>
<evidence type="ECO:0000313" key="1">
    <source>
        <dbReference type="EMBL" id="GEL98889.1"/>
    </source>
</evidence>
<accession>A0A511JLX1</accession>
<sequence>MLVAFGSAKGSPGVTTTARVLASVWPGDVVLVDADPAGGDTSLLARTPDRGALDPERGLLSLAADARRGLVQGGVREHLQTIEGGLDVLCGVSTPEQMTGIANVWPALAAELAQVQATDVLVDCGRIVASSPVLPVVMAADVLVLVARPRLESFAHVRERVRWLAHLQDTTARVPAVGVVLVADSRDKRSLADLQQLLAHERLPATVLGQVALDERAADVVAGRLERPIARSLLVRSVRQLVEPVAALAVERGAVRRPA</sequence>
<reference evidence="1 2" key="1">
    <citation type="submission" date="2019-07" db="EMBL/GenBank/DDBJ databases">
        <title>Whole genome shotgun sequence of Cellulomonas terrae NBRC 100819.</title>
        <authorList>
            <person name="Hosoyama A."/>
            <person name="Uohara A."/>
            <person name="Ohji S."/>
            <person name="Ichikawa N."/>
        </authorList>
    </citation>
    <scope>NUCLEOTIDE SEQUENCE [LARGE SCALE GENOMIC DNA]</scope>
    <source>
        <strain evidence="1 2">NBRC 100819</strain>
    </source>
</reference>
<dbReference type="OrthoDB" id="5243870at2"/>
<dbReference type="RefSeq" id="WP_146846463.1">
    <property type="nucleotide sequence ID" value="NZ_BJWH01000012.1"/>
</dbReference>